<evidence type="ECO:0000256" key="8">
    <source>
        <dbReference type="SAM" id="Phobius"/>
    </source>
</evidence>
<feature type="transmembrane region" description="Helical" evidence="8">
    <location>
        <begin position="12"/>
        <end position="35"/>
    </location>
</feature>
<dbReference type="Proteomes" id="UP001152885">
    <property type="component" value="Unassembled WGS sequence"/>
</dbReference>
<gene>
    <name evidence="9" type="ORF">CANVERA_P2456</name>
</gene>
<dbReference type="InterPro" id="IPR001734">
    <property type="entry name" value="Na/solute_symporter"/>
</dbReference>
<keyword evidence="3" id="KW-0813">Transport</keyword>
<evidence type="ECO:0000256" key="1">
    <source>
        <dbReference type="ARBA" id="ARBA00004141"/>
    </source>
</evidence>
<evidence type="ECO:0000256" key="5">
    <source>
        <dbReference type="ARBA" id="ARBA00022989"/>
    </source>
</evidence>
<feature type="transmembrane region" description="Helical" evidence="8">
    <location>
        <begin position="55"/>
        <end position="76"/>
    </location>
</feature>
<feature type="transmembrane region" description="Helical" evidence="8">
    <location>
        <begin position="627"/>
        <end position="649"/>
    </location>
</feature>
<dbReference type="AlphaFoldDB" id="A0A9W4XA58"/>
<dbReference type="GO" id="GO:0015606">
    <property type="term" value="F:spermidine transmembrane transporter activity"/>
    <property type="evidence" value="ECO:0007669"/>
    <property type="project" value="TreeGrafter"/>
</dbReference>
<dbReference type="InterPro" id="IPR038377">
    <property type="entry name" value="Na/Glc_symporter_sf"/>
</dbReference>
<comment type="similarity">
    <text evidence="2 7">Belongs to the sodium:solute symporter (SSF) (TC 2.A.21) family.</text>
</comment>
<dbReference type="GO" id="GO:0005886">
    <property type="term" value="C:plasma membrane"/>
    <property type="evidence" value="ECO:0007669"/>
    <property type="project" value="TreeGrafter"/>
</dbReference>
<keyword evidence="6 8" id="KW-0472">Membrane</keyword>
<evidence type="ECO:0000256" key="2">
    <source>
        <dbReference type="ARBA" id="ARBA00006434"/>
    </source>
</evidence>
<feature type="transmembrane region" description="Helical" evidence="8">
    <location>
        <begin position="400"/>
        <end position="425"/>
    </location>
</feature>
<evidence type="ECO:0000313" key="9">
    <source>
        <dbReference type="EMBL" id="CAI5757944.1"/>
    </source>
</evidence>
<evidence type="ECO:0000256" key="3">
    <source>
        <dbReference type="ARBA" id="ARBA00022448"/>
    </source>
</evidence>
<feature type="transmembrane region" description="Helical" evidence="8">
    <location>
        <begin position="431"/>
        <end position="452"/>
    </location>
</feature>
<feature type="transmembrane region" description="Helical" evidence="8">
    <location>
        <begin position="499"/>
        <end position="521"/>
    </location>
</feature>
<dbReference type="PANTHER" id="PTHR46154:SF4">
    <property type="entry name" value="UREA ACTIVE TRANSPORTER"/>
    <property type="match status" value="1"/>
</dbReference>
<dbReference type="InterPro" id="IPR031155">
    <property type="entry name" value="DUR"/>
</dbReference>
<keyword evidence="10" id="KW-1185">Reference proteome</keyword>
<organism evidence="9 10">
    <name type="scientific">Candida verbasci</name>
    <dbReference type="NCBI Taxonomy" id="1227364"/>
    <lineage>
        <taxon>Eukaryota</taxon>
        <taxon>Fungi</taxon>
        <taxon>Dikarya</taxon>
        <taxon>Ascomycota</taxon>
        <taxon>Saccharomycotina</taxon>
        <taxon>Pichiomycetes</taxon>
        <taxon>Debaryomycetaceae</taxon>
        <taxon>Candida/Lodderomyces clade</taxon>
        <taxon>Candida</taxon>
    </lineage>
</organism>
<feature type="transmembrane region" description="Helical" evidence="8">
    <location>
        <begin position="130"/>
        <end position="152"/>
    </location>
</feature>
<dbReference type="GO" id="GO:0015204">
    <property type="term" value="F:urea transmembrane transporter activity"/>
    <property type="evidence" value="ECO:0007669"/>
    <property type="project" value="InterPro"/>
</dbReference>
<dbReference type="EMBL" id="CANTUO010000002">
    <property type="protein sequence ID" value="CAI5757944.1"/>
    <property type="molecule type" value="Genomic_DNA"/>
</dbReference>
<comment type="subcellular location">
    <subcellularLocation>
        <location evidence="1">Membrane</location>
        <topology evidence="1">Multi-pass membrane protein</topology>
    </subcellularLocation>
</comment>
<accession>A0A9W4XA58</accession>
<proteinExistence type="inferred from homology"/>
<evidence type="ECO:0000313" key="10">
    <source>
        <dbReference type="Proteomes" id="UP001152885"/>
    </source>
</evidence>
<feature type="transmembrane region" description="Helical" evidence="8">
    <location>
        <begin position="301"/>
        <end position="321"/>
    </location>
</feature>
<comment type="caution">
    <text evidence="9">The sequence shown here is derived from an EMBL/GenBank/DDBJ whole genome shotgun (WGS) entry which is preliminary data.</text>
</comment>
<evidence type="ECO:0000256" key="6">
    <source>
        <dbReference type="ARBA" id="ARBA00023136"/>
    </source>
</evidence>
<feature type="transmembrane region" description="Helical" evidence="8">
    <location>
        <begin position="459"/>
        <end position="479"/>
    </location>
</feature>
<evidence type="ECO:0008006" key="11">
    <source>
        <dbReference type="Google" id="ProtNLM"/>
    </source>
</evidence>
<keyword evidence="4 8" id="KW-0812">Transmembrane</keyword>
<dbReference type="Pfam" id="PF00474">
    <property type="entry name" value="SSF"/>
    <property type="match status" value="1"/>
</dbReference>
<dbReference type="GO" id="GO:0015489">
    <property type="term" value="F:putrescine transmembrane transporter activity"/>
    <property type="evidence" value="ECO:0007669"/>
    <property type="project" value="TreeGrafter"/>
</dbReference>
<feature type="transmembrane region" description="Helical" evidence="8">
    <location>
        <begin position="194"/>
        <end position="213"/>
    </location>
</feature>
<feature type="transmembrane region" description="Helical" evidence="8">
    <location>
        <begin position="164"/>
        <end position="182"/>
    </location>
</feature>
<sequence length="724" mass="79427">MSEKYTPLSQGVGYAFVVGFGLGVAALMMIITLTLKRYQKEIQTSEEFSTAGRKVKTGLVSAAVVSSWTWAATLLTSTAQVYRNGVSGIFYAFGATVQIILFNVIAIRARQRAPNAHTYLEIIKARYGTITHFVYIFYGLVTNVLVTAMLLAGGSATVQDLTGMHPVAACLLIPLGVVLFTNFGGLKATMITDYVHTVLLVVIILIFGFTAFATSSKLGSPGAVWDLVTNLAATRPVEGNSHGSYLTMKSRSGGIFFVCNLVGNFGTVFLDNGYFNKSFSAKAACLGGNKLHGWGYIKGGLAWLSIPALCSLVMGMSALALENTEYWPLGRPMTADEVAKGLVLPNAATALMGTGGSILALLIIFSAVTSALSSELIAVSTIMTYDIYRTYINPNASGKRLIFISHTTVIAFAYLMAGFSIILYYTGVAMGYLYFFMGIIISGAVLTSTLTVLSSRQNWAAATFTPPIATVLAIMSWLVCTKVKFGSITYENTFMDDSMLTGNCVALLSPIVFTIVFTLIFKPQNFDWKILNEKITRVDEEEELMNALSYSNEDESRLAPVKSQVSVISRNIIDEKGLNITDEQLTLGKSFKTCVIVCIVLTLCLLVLIPMPMYATGYIFSRQFFTGWITVFFIWMFYTAFQVAIWPIWESRIGNFEIARGIYWDLTGQGYKLKQWQQQHPEKLHVVQSQIHAQLSNQIQVYDGKSIGDFEAPVLRSDLSQKKV</sequence>
<name>A0A9W4XA58_9ASCO</name>
<dbReference type="Gene3D" id="1.20.1730.10">
    <property type="entry name" value="Sodium/glucose cotransporter"/>
    <property type="match status" value="1"/>
</dbReference>
<evidence type="ECO:0000256" key="4">
    <source>
        <dbReference type="ARBA" id="ARBA00022692"/>
    </source>
</evidence>
<reference evidence="9" key="1">
    <citation type="submission" date="2022-12" db="EMBL/GenBank/DDBJ databases">
        <authorList>
            <person name="Brejova B."/>
        </authorList>
    </citation>
    <scope>NUCLEOTIDE SEQUENCE</scope>
</reference>
<dbReference type="OrthoDB" id="6132759at2759"/>
<feature type="transmembrane region" description="Helical" evidence="8">
    <location>
        <begin position="88"/>
        <end position="109"/>
    </location>
</feature>
<dbReference type="PROSITE" id="PS50283">
    <property type="entry name" value="NA_SOLUT_SYMP_3"/>
    <property type="match status" value="1"/>
</dbReference>
<dbReference type="NCBIfam" id="TIGR00813">
    <property type="entry name" value="sss"/>
    <property type="match status" value="1"/>
</dbReference>
<feature type="transmembrane region" description="Helical" evidence="8">
    <location>
        <begin position="594"/>
        <end position="615"/>
    </location>
</feature>
<keyword evidence="5 8" id="KW-1133">Transmembrane helix</keyword>
<dbReference type="PANTHER" id="PTHR46154">
    <property type="match status" value="1"/>
</dbReference>
<dbReference type="CDD" id="cd11476">
    <property type="entry name" value="SLC5sbd_DUR3"/>
    <property type="match status" value="1"/>
</dbReference>
<protein>
    <recommendedName>
        <fullName evidence="11">Urea active transporter</fullName>
    </recommendedName>
</protein>
<evidence type="ECO:0000256" key="7">
    <source>
        <dbReference type="RuleBase" id="RU362091"/>
    </source>
</evidence>